<sequence>MTCHETLLHDAGNTQRKNGCQGCSYLGNQTENCGVPDIKSSHVGIRMENCCVPDIENTPTVNYCSHISPNGVNGDGARNVIVERFPVEFEGYTYQGWIAYSRECLQKPAPLVMVYPNYAGLKQFDIDMAAFIAQLGYVGVAVDLYPTTNYPMSDRNPPAGCSKQTVLDHFNGSFKSYNSRLRDPVRWRALQSLYLEQARAHTTVHPVYAGAIGYCFGGQCILEMVRNGDEVQGVVSFHGVLQSDPLVEPFDFSKGVNLVYTKLEESQKAPNRHNKDTKILILNGELDSLVTQREINLFESEMHDAGVKDWQFHTYSGTEHGFALPPGVFLNSFSRVADRRSTLAMIEFFKELWPEFPPRWVKMNAAGTNLEYHESKL</sequence>
<dbReference type="PANTHER" id="PTHR22946:SF0">
    <property type="entry name" value="DIENELACTONE HYDROLASE DOMAIN-CONTAINING PROTEIN"/>
    <property type="match status" value="1"/>
</dbReference>
<dbReference type="GO" id="GO:0016787">
    <property type="term" value="F:hydrolase activity"/>
    <property type="evidence" value="ECO:0007669"/>
    <property type="project" value="InterPro"/>
</dbReference>
<dbReference type="Pfam" id="PF01738">
    <property type="entry name" value="DLH"/>
    <property type="match status" value="1"/>
</dbReference>
<organism evidence="2">
    <name type="scientific">Mucochytrium quahogii</name>
    <dbReference type="NCBI Taxonomy" id="96639"/>
    <lineage>
        <taxon>Eukaryota</taxon>
        <taxon>Sar</taxon>
        <taxon>Stramenopiles</taxon>
        <taxon>Bigyra</taxon>
        <taxon>Labyrinthulomycetes</taxon>
        <taxon>Thraustochytrida</taxon>
        <taxon>Thraustochytriidae</taxon>
        <taxon>Mucochytrium</taxon>
    </lineage>
</organism>
<reference evidence="2" key="1">
    <citation type="submission" date="2021-01" db="EMBL/GenBank/DDBJ databases">
        <authorList>
            <person name="Corre E."/>
            <person name="Pelletier E."/>
            <person name="Niang G."/>
            <person name="Scheremetjew M."/>
            <person name="Finn R."/>
            <person name="Kale V."/>
            <person name="Holt S."/>
            <person name="Cochrane G."/>
            <person name="Meng A."/>
            <person name="Brown T."/>
            <person name="Cohen L."/>
        </authorList>
    </citation>
    <scope>NUCLEOTIDE SEQUENCE</scope>
    <source>
        <strain evidence="2">NY070348D</strain>
    </source>
</reference>
<accession>A0A7S2WI70</accession>
<evidence type="ECO:0000259" key="1">
    <source>
        <dbReference type="Pfam" id="PF01738"/>
    </source>
</evidence>
<feature type="domain" description="Dienelactone hydrolase" evidence="1">
    <location>
        <begin position="106"/>
        <end position="351"/>
    </location>
</feature>
<dbReference type="SUPFAM" id="SSF53474">
    <property type="entry name" value="alpha/beta-Hydrolases"/>
    <property type="match status" value="1"/>
</dbReference>
<proteinExistence type="predicted"/>
<dbReference type="Gene3D" id="3.40.50.1820">
    <property type="entry name" value="alpha/beta hydrolase"/>
    <property type="match status" value="1"/>
</dbReference>
<dbReference type="EMBL" id="HBHK01015706">
    <property type="protein sequence ID" value="CAD9688436.1"/>
    <property type="molecule type" value="Transcribed_RNA"/>
</dbReference>
<gene>
    <name evidence="2" type="ORF">QSP1433_LOCUS9881</name>
</gene>
<dbReference type="InterPro" id="IPR002925">
    <property type="entry name" value="Dienelactn_hydro"/>
</dbReference>
<protein>
    <recommendedName>
        <fullName evidence="1">Dienelactone hydrolase domain-containing protein</fullName>
    </recommendedName>
</protein>
<dbReference type="PANTHER" id="PTHR22946">
    <property type="entry name" value="DIENELACTONE HYDROLASE DOMAIN-CONTAINING PROTEIN-RELATED"/>
    <property type="match status" value="1"/>
</dbReference>
<dbReference type="InterPro" id="IPR029058">
    <property type="entry name" value="AB_hydrolase_fold"/>
</dbReference>
<evidence type="ECO:0000313" key="2">
    <source>
        <dbReference type="EMBL" id="CAD9688436.1"/>
    </source>
</evidence>
<dbReference type="InterPro" id="IPR050261">
    <property type="entry name" value="FrsA_esterase"/>
</dbReference>
<dbReference type="AlphaFoldDB" id="A0A7S2WI70"/>
<name>A0A7S2WI70_9STRA</name>